<evidence type="ECO:0000256" key="1">
    <source>
        <dbReference type="SAM" id="MobiDB-lite"/>
    </source>
</evidence>
<accession>A0A4Y2RJ37</accession>
<dbReference type="Proteomes" id="UP000499080">
    <property type="component" value="Unassembled WGS sequence"/>
</dbReference>
<evidence type="ECO:0000313" key="3">
    <source>
        <dbReference type="Proteomes" id="UP000499080"/>
    </source>
</evidence>
<dbReference type="EMBL" id="BGPR01017205">
    <property type="protein sequence ID" value="GBN75430.1"/>
    <property type="molecule type" value="Genomic_DNA"/>
</dbReference>
<dbReference type="AlphaFoldDB" id="A0A4Y2RJ37"/>
<reference evidence="2 3" key="1">
    <citation type="journal article" date="2019" name="Sci. Rep.">
        <title>Orb-weaving spider Araneus ventricosus genome elucidates the spidroin gene catalogue.</title>
        <authorList>
            <person name="Kono N."/>
            <person name="Nakamura H."/>
            <person name="Ohtoshi R."/>
            <person name="Moran D.A.P."/>
            <person name="Shinohara A."/>
            <person name="Yoshida Y."/>
            <person name="Fujiwara M."/>
            <person name="Mori M."/>
            <person name="Tomita M."/>
            <person name="Arakawa K."/>
        </authorList>
    </citation>
    <scope>NUCLEOTIDE SEQUENCE [LARGE SCALE GENOMIC DNA]</scope>
</reference>
<comment type="caution">
    <text evidence="2">The sequence shown here is derived from an EMBL/GenBank/DDBJ whole genome shotgun (WGS) entry which is preliminary data.</text>
</comment>
<evidence type="ECO:0000313" key="2">
    <source>
        <dbReference type="EMBL" id="GBN75430.1"/>
    </source>
</evidence>
<sequence length="136" mass="15086">MSTVLLSRDATDFDTTTFGRSHTGKGCQAYIHNPRRPTHPKGLESKDRRGGDRPVMKEKSYNIWRLDEGYFGTDFAILKPGQIMRTTLEPTTRLQTSAPYQGEDARPSTDLTCTKTVHMAGLPAGVSNQRSSNPEA</sequence>
<feature type="compositionally biased region" description="Basic and acidic residues" evidence="1">
    <location>
        <begin position="41"/>
        <end position="56"/>
    </location>
</feature>
<feature type="region of interest" description="Disordered" evidence="1">
    <location>
        <begin position="31"/>
        <end position="56"/>
    </location>
</feature>
<gene>
    <name evidence="2" type="ORF">AVEN_113289_1</name>
</gene>
<proteinExistence type="predicted"/>
<keyword evidence="3" id="KW-1185">Reference proteome</keyword>
<protein>
    <submittedName>
        <fullName evidence="2">Uncharacterized protein</fullName>
    </submittedName>
</protein>
<organism evidence="2 3">
    <name type="scientific">Araneus ventricosus</name>
    <name type="common">Orbweaver spider</name>
    <name type="synonym">Epeira ventricosa</name>
    <dbReference type="NCBI Taxonomy" id="182803"/>
    <lineage>
        <taxon>Eukaryota</taxon>
        <taxon>Metazoa</taxon>
        <taxon>Ecdysozoa</taxon>
        <taxon>Arthropoda</taxon>
        <taxon>Chelicerata</taxon>
        <taxon>Arachnida</taxon>
        <taxon>Araneae</taxon>
        <taxon>Araneomorphae</taxon>
        <taxon>Entelegynae</taxon>
        <taxon>Araneoidea</taxon>
        <taxon>Araneidae</taxon>
        <taxon>Araneus</taxon>
    </lineage>
</organism>
<name>A0A4Y2RJ37_ARAVE</name>